<sequence length="78" mass="8818">MPESGEIDSVEQRDSPKESQLWILRGTKKLIRRSSSVASQQLNQDVHLSNVPNHQAKVSRSLETALLRTVHVSLWVTN</sequence>
<proteinExistence type="predicted"/>
<evidence type="ECO:0000313" key="1">
    <source>
        <dbReference type="Proteomes" id="UP000095280"/>
    </source>
</evidence>
<dbReference type="AlphaFoldDB" id="A0A1I8FJ35"/>
<reference evidence="2" key="1">
    <citation type="submission" date="2016-11" db="UniProtKB">
        <authorList>
            <consortium name="WormBaseParasite"/>
        </authorList>
    </citation>
    <scope>IDENTIFICATION</scope>
</reference>
<dbReference type="WBParaSite" id="maker-unitig_36926-snap-gene-0.4-mRNA-1">
    <property type="protein sequence ID" value="maker-unitig_36926-snap-gene-0.4-mRNA-1"/>
    <property type="gene ID" value="maker-unitig_36926-snap-gene-0.4"/>
</dbReference>
<dbReference type="Proteomes" id="UP000095280">
    <property type="component" value="Unplaced"/>
</dbReference>
<protein>
    <submittedName>
        <fullName evidence="2">Uncharacterized protein</fullName>
    </submittedName>
</protein>
<name>A0A1I8FJ35_9PLAT</name>
<keyword evidence="1" id="KW-1185">Reference proteome</keyword>
<accession>A0A1I8FJ35</accession>
<evidence type="ECO:0000313" key="2">
    <source>
        <dbReference type="WBParaSite" id="maker-unitig_36926-snap-gene-0.4-mRNA-1"/>
    </source>
</evidence>
<organism evidence="1 2">
    <name type="scientific">Macrostomum lignano</name>
    <dbReference type="NCBI Taxonomy" id="282301"/>
    <lineage>
        <taxon>Eukaryota</taxon>
        <taxon>Metazoa</taxon>
        <taxon>Spiralia</taxon>
        <taxon>Lophotrochozoa</taxon>
        <taxon>Platyhelminthes</taxon>
        <taxon>Rhabditophora</taxon>
        <taxon>Macrostomorpha</taxon>
        <taxon>Macrostomida</taxon>
        <taxon>Macrostomidae</taxon>
        <taxon>Macrostomum</taxon>
    </lineage>
</organism>